<gene>
    <name evidence="1" type="ORF">PI23P_00395</name>
</gene>
<evidence type="ECO:0008006" key="3">
    <source>
        <dbReference type="Google" id="ProtNLM"/>
    </source>
</evidence>
<protein>
    <recommendedName>
        <fullName evidence="3">OmpA-like domain-containing protein</fullName>
    </recommendedName>
</protein>
<dbReference type="AlphaFoldDB" id="A4C2U5"/>
<dbReference type="STRING" id="313594.PI23P_00395"/>
<evidence type="ECO:0000313" key="1">
    <source>
        <dbReference type="EMBL" id="EAR11619.1"/>
    </source>
</evidence>
<evidence type="ECO:0000313" key="2">
    <source>
        <dbReference type="Proteomes" id="UP000003053"/>
    </source>
</evidence>
<dbReference type="InterPro" id="IPR036737">
    <property type="entry name" value="OmpA-like_sf"/>
</dbReference>
<dbReference type="EMBL" id="AAOG01000005">
    <property type="protein sequence ID" value="EAR11619.1"/>
    <property type="molecule type" value="Genomic_DNA"/>
</dbReference>
<dbReference type="Gene3D" id="3.30.1330.60">
    <property type="entry name" value="OmpA-like domain"/>
    <property type="match status" value="1"/>
</dbReference>
<dbReference type="Proteomes" id="UP000003053">
    <property type="component" value="Unassembled WGS sequence"/>
</dbReference>
<sequence>MHTYLLLSRINADSIVRVKGYGEALLVNECDNKTMCSAQQHEKNRRMDFVIDPETM</sequence>
<dbReference type="HOGENOM" id="CLU_3010375_0_0_10"/>
<name>A4C2U5_9FLAO</name>
<accession>A4C2U5</accession>
<comment type="caution">
    <text evidence="1">The sequence shown here is derived from an EMBL/GenBank/DDBJ whole genome shotgun (WGS) entry which is preliminary data.</text>
</comment>
<reference evidence="1 2" key="1">
    <citation type="submission" date="2006-02" db="EMBL/GenBank/DDBJ databases">
        <authorList>
            <person name="Murray A."/>
            <person name="Staley J."/>
            <person name="Ferriera S."/>
            <person name="Johnson J."/>
            <person name="Kravitz S."/>
            <person name="Halpern A."/>
            <person name="Remington K."/>
            <person name="Beeson K."/>
            <person name="Tran B."/>
            <person name="Rogers Y.-H."/>
            <person name="Friedman R."/>
            <person name="Venter J.C."/>
        </authorList>
    </citation>
    <scope>NUCLEOTIDE SEQUENCE [LARGE SCALE GENOMIC DNA]</scope>
    <source>
        <strain evidence="1 2">23-P</strain>
    </source>
</reference>
<proteinExistence type="predicted"/>
<organism evidence="1 2">
    <name type="scientific">Polaribacter irgensii 23-P</name>
    <dbReference type="NCBI Taxonomy" id="313594"/>
    <lineage>
        <taxon>Bacteria</taxon>
        <taxon>Pseudomonadati</taxon>
        <taxon>Bacteroidota</taxon>
        <taxon>Flavobacteriia</taxon>
        <taxon>Flavobacteriales</taxon>
        <taxon>Flavobacteriaceae</taxon>
    </lineage>
</organism>
<keyword evidence="2" id="KW-1185">Reference proteome</keyword>